<dbReference type="STRING" id="93759.A0A1R3HMW6"/>
<evidence type="ECO:0000313" key="2">
    <source>
        <dbReference type="EMBL" id="OMO71736.1"/>
    </source>
</evidence>
<keyword evidence="3" id="KW-1185">Reference proteome</keyword>
<reference evidence="3" key="1">
    <citation type="submission" date="2013-09" db="EMBL/GenBank/DDBJ databases">
        <title>Corchorus olitorius genome sequencing.</title>
        <authorList>
            <person name="Alam M."/>
            <person name="Haque M.S."/>
            <person name="Islam M.S."/>
            <person name="Emdad E.M."/>
            <person name="Islam M.M."/>
            <person name="Ahmed B."/>
            <person name="Halim A."/>
            <person name="Hossen Q.M.M."/>
            <person name="Hossain M.Z."/>
            <person name="Ahmed R."/>
            <person name="Khan M.M."/>
            <person name="Islam R."/>
            <person name="Rashid M.M."/>
            <person name="Khan S.A."/>
            <person name="Rahman M.S."/>
            <person name="Alam M."/>
            <person name="Yahiya A.S."/>
            <person name="Khan M.S."/>
            <person name="Azam M.S."/>
            <person name="Haque T."/>
            <person name="Lashkar M.Z.H."/>
            <person name="Akhand A.I."/>
            <person name="Morshed G."/>
            <person name="Roy S."/>
            <person name="Uddin K.S."/>
            <person name="Rabeya T."/>
            <person name="Hossain A.S."/>
            <person name="Chowdhury A."/>
            <person name="Snigdha A.R."/>
            <person name="Mortoza M.S."/>
            <person name="Matin S.A."/>
            <person name="Hoque S.M.E."/>
            <person name="Islam M.K."/>
            <person name="Roy D.K."/>
            <person name="Haider R."/>
            <person name="Moosa M.M."/>
            <person name="Elias S.M."/>
            <person name="Hasan A.M."/>
            <person name="Jahan S."/>
            <person name="Shafiuddin M."/>
            <person name="Mahmood N."/>
            <person name="Shommy N.S."/>
        </authorList>
    </citation>
    <scope>NUCLEOTIDE SEQUENCE [LARGE SCALE GENOMIC DNA]</scope>
    <source>
        <strain evidence="3">cv. O-4</strain>
    </source>
</reference>
<name>A0A1R3HMW6_9ROSI</name>
<sequence length="191" mass="22064">MLVDAPELHVQEAAQIENTKLEHEDGKSPKAVEHESSKHEDANTIGKSPQKFLNEVVELHKSLDLERLQNTPPNLAKYPIMDSIQKYLWPRLCTLDQKMLYELHYQMITFGKVFCTERNPNCNACPMRTDCKHFASAFALQVQGLHYQDRLIKWKCVQQFSSSNCNFQPFTISISIRGFPISPFYTTTKDL</sequence>
<gene>
    <name evidence="2" type="ORF">COLO4_28083</name>
</gene>
<dbReference type="InterPro" id="IPR011257">
    <property type="entry name" value="DNA_glycosylase"/>
</dbReference>
<organism evidence="2 3">
    <name type="scientific">Corchorus olitorius</name>
    <dbReference type="NCBI Taxonomy" id="93759"/>
    <lineage>
        <taxon>Eukaryota</taxon>
        <taxon>Viridiplantae</taxon>
        <taxon>Streptophyta</taxon>
        <taxon>Embryophyta</taxon>
        <taxon>Tracheophyta</taxon>
        <taxon>Spermatophyta</taxon>
        <taxon>Magnoliopsida</taxon>
        <taxon>eudicotyledons</taxon>
        <taxon>Gunneridae</taxon>
        <taxon>Pentapetalae</taxon>
        <taxon>rosids</taxon>
        <taxon>malvids</taxon>
        <taxon>Malvales</taxon>
        <taxon>Malvaceae</taxon>
        <taxon>Grewioideae</taxon>
        <taxon>Apeibeae</taxon>
        <taxon>Corchorus</taxon>
    </lineage>
</organism>
<dbReference type="OrthoDB" id="5607at2759"/>
<dbReference type="EMBL" id="AWUE01019747">
    <property type="protein sequence ID" value="OMO71736.1"/>
    <property type="molecule type" value="Genomic_DNA"/>
</dbReference>
<dbReference type="InterPro" id="IPR023170">
    <property type="entry name" value="HhH_base_excis_C"/>
</dbReference>
<dbReference type="GO" id="GO:0141166">
    <property type="term" value="P:chromosomal 5-methylcytosine DNA demethylation pathway"/>
    <property type="evidence" value="ECO:0007669"/>
    <property type="project" value="InterPro"/>
</dbReference>
<comment type="caution">
    <text evidence="2">The sequence shown here is derived from an EMBL/GenBank/DDBJ whole genome shotgun (WGS) entry which is preliminary data.</text>
</comment>
<dbReference type="PANTHER" id="PTHR46213">
    <property type="entry name" value="TRANSCRIPTIONAL ACTIVATOR DEMETER"/>
    <property type="match status" value="1"/>
</dbReference>
<dbReference type="SUPFAM" id="SSF48150">
    <property type="entry name" value="DNA-glycosylase"/>
    <property type="match status" value="1"/>
</dbReference>
<proteinExistence type="predicted"/>
<dbReference type="PANTHER" id="PTHR46213:SF13">
    <property type="entry name" value="DEMETER-LIKE PROTEIN 2-RELATED"/>
    <property type="match status" value="1"/>
</dbReference>
<dbReference type="GO" id="GO:0035514">
    <property type="term" value="F:DNA demethylase activity"/>
    <property type="evidence" value="ECO:0007669"/>
    <property type="project" value="InterPro"/>
</dbReference>
<dbReference type="AlphaFoldDB" id="A0A1R3HMW6"/>
<dbReference type="GO" id="GO:0019104">
    <property type="term" value="F:DNA N-glycosylase activity"/>
    <property type="evidence" value="ECO:0007669"/>
    <property type="project" value="InterPro"/>
</dbReference>
<evidence type="ECO:0000256" key="1">
    <source>
        <dbReference type="SAM" id="MobiDB-lite"/>
    </source>
</evidence>
<dbReference type="Proteomes" id="UP000187203">
    <property type="component" value="Unassembled WGS sequence"/>
</dbReference>
<protein>
    <submittedName>
        <fullName evidence="2">DNA glycosylase</fullName>
    </submittedName>
</protein>
<evidence type="ECO:0000313" key="3">
    <source>
        <dbReference type="Proteomes" id="UP000187203"/>
    </source>
</evidence>
<dbReference type="Gene3D" id="1.10.1670.10">
    <property type="entry name" value="Helix-hairpin-Helix base-excision DNA repair enzymes (C-terminal)"/>
    <property type="match status" value="1"/>
</dbReference>
<dbReference type="GO" id="GO:0006281">
    <property type="term" value="P:DNA repair"/>
    <property type="evidence" value="ECO:0007669"/>
    <property type="project" value="InterPro"/>
</dbReference>
<feature type="compositionally biased region" description="Basic and acidic residues" evidence="1">
    <location>
        <begin position="19"/>
        <end position="42"/>
    </location>
</feature>
<feature type="region of interest" description="Disordered" evidence="1">
    <location>
        <begin position="17"/>
        <end position="45"/>
    </location>
</feature>
<dbReference type="InterPro" id="IPR044811">
    <property type="entry name" value="DME/ROS1"/>
</dbReference>
<accession>A0A1R3HMW6</accession>